<dbReference type="Pfam" id="PF09366">
    <property type="entry name" value="DUF1997"/>
    <property type="match status" value="1"/>
</dbReference>
<dbReference type="EMBL" id="DF237221">
    <property type="protein sequence ID" value="GAQ86133.1"/>
    <property type="molecule type" value="Genomic_DNA"/>
</dbReference>
<sequence length="253" mass="28232">MLCAVGAYSLDWKAVNHRWKIGRSLAPQPKGRCVASKVASGARASSDYVRVLSTLQTDIPFPELYGVPLEQYMTETQRIFSAVFPDTHRAQRLSPEVWRIFMLPINFFFLSVRPVVDMRVWVHDPSVDGPRPGATATGGKARKMVCLEALRCDLRSLDYVLKPDDFILGANGALYPERTGPAARLRGSMHVSISLAVPPALFFTPRGLLEPAGNAVMEQLLQNMKNKVNSQLLVDYRAYAQEEAAKRRQIQSD</sequence>
<dbReference type="OrthoDB" id="496281at2759"/>
<dbReference type="InterPro" id="IPR018971">
    <property type="entry name" value="DUF1997"/>
</dbReference>
<dbReference type="PANTHER" id="PTHR34133">
    <property type="entry name" value="OS07G0633000 PROTEIN"/>
    <property type="match status" value="1"/>
</dbReference>
<dbReference type="OMA" id="FRLKMRP"/>
<proteinExistence type="predicted"/>
<evidence type="ECO:0000313" key="2">
    <source>
        <dbReference type="Proteomes" id="UP000054558"/>
    </source>
</evidence>
<gene>
    <name evidence="1" type="ORF">KFL_002720070</name>
</gene>
<dbReference type="Proteomes" id="UP000054558">
    <property type="component" value="Unassembled WGS sequence"/>
</dbReference>
<keyword evidence="2" id="KW-1185">Reference proteome</keyword>
<evidence type="ECO:0000313" key="1">
    <source>
        <dbReference type="EMBL" id="GAQ86133.1"/>
    </source>
</evidence>
<dbReference type="AlphaFoldDB" id="A0A1Y1I6I5"/>
<name>A0A1Y1I6I5_KLENI</name>
<dbReference type="GO" id="GO:0009507">
    <property type="term" value="C:chloroplast"/>
    <property type="evidence" value="ECO:0000318"/>
    <property type="project" value="GO_Central"/>
</dbReference>
<organism evidence="1 2">
    <name type="scientific">Klebsormidium nitens</name>
    <name type="common">Green alga</name>
    <name type="synonym">Ulothrix nitens</name>
    <dbReference type="NCBI Taxonomy" id="105231"/>
    <lineage>
        <taxon>Eukaryota</taxon>
        <taxon>Viridiplantae</taxon>
        <taxon>Streptophyta</taxon>
        <taxon>Klebsormidiophyceae</taxon>
        <taxon>Klebsormidiales</taxon>
        <taxon>Klebsormidiaceae</taxon>
        <taxon>Klebsormidium</taxon>
    </lineage>
</organism>
<reference evidence="1 2" key="1">
    <citation type="journal article" date="2014" name="Nat. Commun.">
        <title>Klebsormidium flaccidum genome reveals primary factors for plant terrestrial adaptation.</title>
        <authorList>
            <person name="Hori K."/>
            <person name="Maruyama F."/>
            <person name="Fujisawa T."/>
            <person name="Togashi T."/>
            <person name="Yamamoto N."/>
            <person name="Seo M."/>
            <person name="Sato S."/>
            <person name="Yamada T."/>
            <person name="Mori H."/>
            <person name="Tajima N."/>
            <person name="Moriyama T."/>
            <person name="Ikeuchi M."/>
            <person name="Watanabe M."/>
            <person name="Wada H."/>
            <person name="Kobayashi K."/>
            <person name="Saito M."/>
            <person name="Masuda T."/>
            <person name="Sasaki-Sekimoto Y."/>
            <person name="Mashiguchi K."/>
            <person name="Awai K."/>
            <person name="Shimojima M."/>
            <person name="Masuda S."/>
            <person name="Iwai M."/>
            <person name="Nobusawa T."/>
            <person name="Narise T."/>
            <person name="Kondo S."/>
            <person name="Saito H."/>
            <person name="Sato R."/>
            <person name="Murakawa M."/>
            <person name="Ihara Y."/>
            <person name="Oshima-Yamada Y."/>
            <person name="Ohtaka K."/>
            <person name="Satoh M."/>
            <person name="Sonobe K."/>
            <person name="Ishii M."/>
            <person name="Ohtani R."/>
            <person name="Kanamori-Sato M."/>
            <person name="Honoki R."/>
            <person name="Miyazaki D."/>
            <person name="Mochizuki H."/>
            <person name="Umetsu J."/>
            <person name="Higashi K."/>
            <person name="Shibata D."/>
            <person name="Kamiya Y."/>
            <person name="Sato N."/>
            <person name="Nakamura Y."/>
            <person name="Tabata S."/>
            <person name="Ida S."/>
            <person name="Kurokawa K."/>
            <person name="Ohta H."/>
        </authorList>
    </citation>
    <scope>NUCLEOTIDE SEQUENCE [LARGE SCALE GENOMIC DNA]</scope>
    <source>
        <strain evidence="1 2">NIES-2285</strain>
    </source>
</reference>
<accession>A0A1Y1I6I5</accession>
<protein>
    <submittedName>
        <fullName evidence="1">Uncharacterized protein</fullName>
    </submittedName>
</protein>
<dbReference type="PANTHER" id="PTHR34133:SF8">
    <property type="entry name" value="OS07G0633000 PROTEIN"/>
    <property type="match status" value="1"/>
</dbReference>